<keyword evidence="2" id="KW-1185">Reference proteome</keyword>
<protein>
    <submittedName>
        <fullName evidence="1">Enoyl-CoA hydratase/isomerase family protein</fullName>
    </submittedName>
</protein>
<organism evidence="1 2">
    <name type="scientific">Halobaculum saliterrae</name>
    <dbReference type="NCBI Taxonomy" id="2073113"/>
    <lineage>
        <taxon>Archaea</taxon>
        <taxon>Methanobacteriati</taxon>
        <taxon>Methanobacteriota</taxon>
        <taxon>Stenosarchaea group</taxon>
        <taxon>Halobacteria</taxon>
        <taxon>Halobacteriales</taxon>
        <taxon>Haloferacaceae</taxon>
        <taxon>Halobaculum</taxon>
    </lineage>
</organism>
<dbReference type="PANTHER" id="PTHR11941">
    <property type="entry name" value="ENOYL-COA HYDRATASE-RELATED"/>
    <property type="match status" value="1"/>
</dbReference>
<dbReference type="Pfam" id="PF00378">
    <property type="entry name" value="ECH_1"/>
    <property type="match status" value="1"/>
</dbReference>
<evidence type="ECO:0000313" key="1">
    <source>
        <dbReference type="EMBL" id="MXR39894.1"/>
    </source>
</evidence>
<dbReference type="SUPFAM" id="SSF52096">
    <property type="entry name" value="ClpP/crotonase"/>
    <property type="match status" value="1"/>
</dbReference>
<evidence type="ECO:0000313" key="2">
    <source>
        <dbReference type="Proteomes" id="UP000437065"/>
    </source>
</evidence>
<dbReference type="PANTHER" id="PTHR11941:SF54">
    <property type="entry name" value="ENOYL-COA HYDRATASE, MITOCHONDRIAL"/>
    <property type="match status" value="1"/>
</dbReference>
<dbReference type="GO" id="GO:0016853">
    <property type="term" value="F:isomerase activity"/>
    <property type="evidence" value="ECO:0007669"/>
    <property type="project" value="UniProtKB-KW"/>
</dbReference>
<comment type="caution">
    <text evidence="1">The sequence shown here is derived from an EMBL/GenBank/DDBJ whole genome shotgun (WGS) entry which is preliminary data.</text>
</comment>
<dbReference type="Gene3D" id="3.90.226.10">
    <property type="entry name" value="2-enoyl-CoA Hydratase, Chain A, domain 1"/>
    <property type="match status" value="1"/>
</dbReference>
<dbReference type="CDD" id="cd06558">
    <property type="entry name" value="crotonase-like"/>
    <property type="match status" value="1"/>
</dbReference>
<name>A0A6B0SLZ4_9EURY</name>
<dbReference type="RefSeq" id="WP_159662443.1">
    <property type="nucleotide sequence ID" value="NZ_WUUS01000001.1"/>
</dbReference>
<dbReference type="EMBL" id="WUUS01000001">
    <property type="protein sequence ID" value="MXR39894.1"/>
    <property type="molecule type" value="Genomic_DNA"/>
</dbReference>
<dbReference type="AlphaFoldDB" id="A0A6B0SLZ4"/>
<proteinExistence type="predicted"/>
<dbReference type="GO" id="GO:0006635">
    <property type="term" value="P:fatty acid beta-oxidation"/>
    <property type="evidence" value="ECO:0007669"/>
    <property type="project" value="TreeGrafter"/>
</dbReference>
<dbReference type="Proteomes" id="UP000437065">
    <property type="component" value="Unassembled WGS sequence"/>
</dbReference>
<keyword evidence="1" id="KW-0413">Isomerase</keyword>
<dbReference type="OrthoDB" id="27846at2157"/>
<accession>A0A6B0SLZ4</accession>
<sequence>MVSESDPHGDGTYDTVEVDRDGYVGRITLDRPEAMNTFSTELAIDLDDALHDLDERDDVRAVVVDGAGDAFSAGIDVSEHGDHDTKAEYEEWVARMEDPFHTLAEIDTPVVAAAHGHAAANGLGLVAACDLAVAAEGTMFGATAPKVGLFCMGPSVPLMRTLTRKRCLEMVLTGELIDAETAQEWGVVNRVTPQGDHVDGAVELAETIASKSPEAVQMGKRAYYEMEELPYHEALDYSNERFAALCTTADASEGIEGFLSGEPLSADEWPGE</sequence>
<reference evidence="1 2" key="1">
    <citation type="submission" date="2019-12" db="EMBL/GenBank/DDBJ databases">
        <title>Isolation and characterization of three novel carbon monoxide-oxidizing members of Halobacteria from salione crusts and soils.</title>
        <authorList>
            <person name="Myers M.R."/>
            <person name="King G.M."/>
        </authorList>
    </citation>
    <scope>NUCLEOTIDE SEQUENCE [LARGE SCALE GENOMIC DNA]</scope>
    <source>
        <strain evidence="1 2">WSA2</strain>
    </source>
</reference>
<dbReference type="InterPro" id="IPR029045">
    <property type="entry name" value="ClpP/crotonase-like_dom_sf"/>
</dbReference>
<gene>
    <name evidence="1" type="ORF">GRX01_00765</name>
</gene>
<dbReference type="InterPro" id="IPR001753">
    <property type="entry name" value="Enoyl-CoA_hydra/iso"/>
</dbReference>